<name>A0ABS1CRN1_9GAMM</name>
<sequence>MPPGAAEACFDALAAQHLATGSDRDHARALFEEGQREDFPLTRFVNQVRRDIHRRRDLVDNLLLHLVFFYSFDQV</sequence>
<gene>
    <name evidence="1" type="ORF">CKO31_25425</name>
</gene>
<dbReference type="Proteomes" id="UP000748752">
    <property type="component" value="Unassembled WGS sequence"/>
</dbReference>
<evidence type="ECO:0000313" key="2">
    <source>
        <dbReference type="Proteomes" id="UP000748752"/>
    </source>
</evidence>
<dbReference type="EMBL" id="NRRV01000186">
    <property type="protein sequence ID" value="MBK1634001.1"/>
    <property type="molecule type" value="Genomic_DNA"/>
</dbReference>
<feature type="non-terminal residue" evidence="1">
    <location>
        <position position="75"/>
    </location>
</feature>
<protein>
    <submittedName>
        <fullName evidence="1">Uncharacterized protein</fullName>
    </submittedName>
</protein>
<reference evidence="1 2" key="1">
    <citation type="journal article" date="2020" name="Microorganisms">
        <title>Osmotic Adaptation and Compatible Solute Biosynthesis of Phototrophic Bacteria as Revealed from Genome Analyses.</title>
        <authorList>
            <person name="Imhoff J.F."/>
            <person name="Rahn T."/>
            <person name="Kunzel S."/>
            <person name="Keller A."/>
            <person name="Neulinger S.C."/>
        </authorList>
    </citation>
    <scope>NUCLEOTIDE SEQUENCE [LARGE SCALE GENOMIC DNA]</scope>
    <source>
        <strain evidence="1 2">DSM 6210</strain>
    </source>
</reference>
<keyword evidence="2" id="KW-1185">Reference proteome</keyword>
<organism evidence="1 2">
    <name type="scientific">Thiohalocapsa halophila</name>
    <dbReference type="NCBI Taxonomy" id="69359"/>
    <lineage>
        <taxon>Bacteria</taxon>
        <taxon>Pseudomonadati</taxon>
        <taxon>Pseudomonadota</taxon>
        <taxon>Gammaproteobacteria</taxon>
        <taxon>Chromatiales</taxon>
        <taxon>Chromatiaceae</taxon>
        <taxon>Thiohalocapsa</taxon>
    </lineage>
</organism>
<proteinExistence type="predicted"/>
<comment type="caution">
    <text evidence="1">The sequence shown here is derived from an EMBL/GenBank/DDBJ whole genome shotgun (WGS) entry which is preliminary data.</text>
</comment>
<evidence type="ECO:0000313" key="1">
    <source>
        <dbReference type="EMBL" id="MBK1634001.1"/>
    </source>
</evidence>
<accession>A0ABS1CRN1</accession>